<evidence type="ECO:0000256" key="1">
    <source>
        <dbReference type="HAMAP-Rule" id="MF_01411"/>
    </source>
</evidence>
<organism evidence="4 5">
    <name type="scientific">Oceanicella actignis</name>
    <dbReference type="NCBI Taxonomy" id="1189325"/>
    <lineage>
        <taxon>Bacteria</taxon>
        <taxon>Pseudomonadati</taxon>
        <taxon>Pseudomonadota</taxon>
        <taxon>Alphaproteobacteria</taxon>
        <taxon>Rhodobacterales</taxon>
        <taxon>Paracoccaceae</taxon>
        <taxon>Oceanicella</taxon>
    </lineage>
</organism>
<dbReference type="GO" id="GO:0015920">
    <property type="term" value="P:lipopolysaccharide transport"/>
    <property type="evidence" value="ECO:0007669"/>
    <property type="project" value="InterPro"/>
</dbReference>
<sequence length="826" mass="87928" precursor="true">MRRSPQPFLRPCAVAAPLARALALGAPLILAGLSAQAAAAGGPGAPLRLAPPAPRPEAPGAALAPRPAPEASPIPARAPRAARRASERGGAAFASVAQNLSAPARAAQAAPAPNADTATGSGAGPLSRALASVAPDPDAPVALSADRVRYDNAAGLLIAEGAVEAHYGARTLTAERIIYDARADRVRAEGEVTLRGPEGAVIVADLADLDAQLREGLIRGARASLGAHARFAARAARRIDGRFNVLSRAVFSPCAVCPEDPTPLWRIRARRIVHDEREGVVHYEDATFDILGVPVAWTPYFRHPDPDRKRATGFLAPDYLQSSILGHAVKLPWHWAIDDSSDATLAAFVTSDEGVVIEGEHRRAYSRGALRLAGSVTHNDYDGESRLRGHLDGAGLFALGSGAEAGFQLAMASDDAYLRRYEYSEKDRLTSEAFLRHGDAQGYAEASAVRFQSLRDDEPFGQIPMALPAFEGRRSWDEGVLGGVISADLSGYALRRTAGQDTARIGLGLEWERRGVEPVTGLSLAAHVSARGDVWRVADGADGADDAARFAPMAAVEARWPLARHDGADGPFGAATHILEPIAQLIAAPYADDDGLPNEDSVLTEFDETSLFSLRRHAGDDGFEEGPRMNLGLRYSVATPSGASFSASGGRVLRARAIDSFAGGQGLNKRESDFVGAWSLFLPGAFKIDNRLRVTDDLELRRNELYLGADWRGLQLNAYHVYLAKDSVTPDDRQEAAVSARYALTRAWSVGGEARRDLQAGDWVRALGRIGYRNECVDVEFYAGRRFTSSDDAPAATFFGARLRLWGLGGGAEPGPVQGACAPRIR</sequence>
<dbReference type="STRING" id="1189325.SAMN04488119_102198"/>
<dbReference type="Pfam" id="PF04453">
    <property type="entry name" value="LptD"/>
    <property type="match status" value="1"/>
</dbReference>
<comment type="similarity">
    <text evidence="1">Belongs to the LptD family.</text>
</comment>
<dbReference type="Gene3D" id="2.60.450.10">
    <property type="entry name" value="Lipopolysaccharide (LPS) transport protein A like domain"/>
    <property type="match status" value="1"/>
</dbReference>
<evidence type="ECO:0000313" key="5">
    <source>
        <dbReference type="Proteomes" id="UP000184066"/>
    </source>
</evidence>
<dbReference type="HAMAP" id="MF_01411">
    <property type="entry name" value="LPS_assembly_LptD"/>
    <property type="match status" value="1"/>
</dbReference>
<name>A0A1M7RYZ7_9RHOB</name>
<keyword evidence="1" id="KW-0472">Membrane</keyword>
<comment type="subunit">
    <text evidence="1">Component of the lipopolysaccharide transport and assembly complex.</text>
</comment>
<evidence type="ECO:0000313" key="4">
    <source>
        <dbReference type="EMBL" id="SHN51354.1"/>
    </source>
</evidence>
<dbReference type="PANTHER" id="PTHR30189">
    <property type="entry name" value="LPS-ASSEMBLY PROTEIN"/>
    <property type="match status" value="1"/>
</dbReference>
<feature type="chain" id="PRO_5009990302" description="LPS-assembly protein LptD" evidence="1">
    <location>
        <begin position="38"/>
        <end position="826"/>
    </location>
</feature>
<dbReference type="AlphaFoldDB" id="A0A1M7RYZ7"/>
<dbReference type="EMBL" id="FRDL01000001">
    <property type="protein sequence ID" value="SHN51354.1"/>
    <property type="molecule type" value="Genomic_DNA"/>
</dbReference>
<dbReference type="GO" id="GO:0009279">
    <property type="term" value="C:cell outer membrane"/>
    <property type="evidence" value="ECO:0007669"/>
    <property type="project" value="UniProtKB-SubCell"/>
</dbReference>
<keyword evidence="1" id="KW-0732">Signal</keyword>
<evidence type="ECO:0000259" key="3">
    <source>
        <dbReference type="Pfam" id="PF04453"/>
    </source>
</evidence>
<proteinExistence type="inferred from homology"/>
<comment type="function">
    <text evidence="1">Involved in the assembly of lipopolysaccharide (LPS) at the surface of the outer membrane.</text>
</comment>
<protein>
    <recommendedName>
        <fullName evidence="1">LPS-assembly protein LptD</fullName>
    </recommendedName>
</protein>
<comment type="subcellular location">
    <subcellularLocation>
        <location evidence="1">Cell outer membrane</location>
    </subcellularLocation>
</comment>
<feature type="region of interest" description="Disordered" evidence="2">
    <location>
        <begin position="105"/>
        <end position="131"/>
    </location>
</feature>
<comment type="caution">
    <text evidence="1">Lacks conserved residue(s) required for the propagation of feature annotation.</text>
</comment>
<dbReference type="GO" id="GO:1990351">
    <property type="term" value="C:transporter complex"/>
    <property type="evidence" value="ECO:0007669"/>
    <property type="project" value="TreeGrafter"/>
</dbReference>
<dbReference type="InterPro" id="IPR020889">
    <property type="entry name" value="LipoPS_assembly_LptD"/>
</dbReference>
<dbReference type="GO" id="GO:0043165">
    <property type="term" value="P:Gram-negative-bacterium-type cell outer membrane assembly"/>
    <property type="evidence" value="ECO:0007669"/>
    <property type="project" value="UniProtKB-UniRule"/>
</dbReference>
<feature type="signal peptide" evidence="1">
    <location>
        <begin position="1"/>
        <end position="37"/>
    </location>
</feature>
<feature type="region of interest" description="Disordered" evidence="2">
    <location>
        <begin position="41"/>
        <end position="89"/>
    </location>
</feature>
<dbReference type="OrthoDB" id="9760225at2"/>
<feature type="compositionally biased region" description="Low complexity" evidence="2">
    <location>
        <begin position="105"/>
        <end position="118"/>
    </location>
</feature>
<evidence type="ECO:0000256" key="2">
    <source>
        <dbReference type="SAM" id="MobiDB-lite"/>
    </source>
</evidence>
<dbReference type="PANTHER" id="PTHR30189:SF1">
    <property type="entry name" value="LPS-ASSEMBLY PROTEIN LPTD"/>
    <property type="match status" value="1"/>
</dbReference>
<accession>A0A1M7RYZ7</accession>
<feature type="domain" description="LptD C-terminal" evidence="3">
    <location>
        <begin position="397"/>
        <end position="748"/>
    </location>
</feature>
<dbReference type="InterPro" id="IPR007543">
    <property type="entry name" value="LptD_C"/>
</dbReference>
<keyword evidence="5" id="KW-1185">Reference proteome</keyword>
<gene>
    <name evidence="1" type="primary">lptD</name>
    <name evidence="4" type="ORF">SAMN05216200_101320</name>
</gene>
<dbReference type="Proteomes" id="UP000184066">
    <property type="component" value="Unassembled WGS sequence"/>
</dbReference>
<dbReference type="RefSeq" id="WP_072745889.1">
    <property type="nucleotide sequence ID" value="NZ_FOHL01000002.1"/>
</dbReference>
<keyword evidence="1" id="KW-0998">Cell outer membrane</keyword>
<dbReference type="InterPro" id="IPR050218">
    <property type="entry name" value="LptD"/>
</dbReference>
<reference evidence="4 5" key="1">
    <citation type="submission" date="2016-12" db="EMBL/GenBank/DDBJ databases">
        <authorList>
            <person name="Song W.-J."/>
            <person name="Kurnit D.M."/>
        </authorList>
    </citation>
    <scope>NUCLEOTIDE SEQUENCE [LARGE SCALE GENOMIC DNA]</scope>
    <source>
        <strain evidence="4 5">CGMCC 1.10808</strain>
    </source>
</reference>